<keyword evidence="4" id="KW-0479">Metal-binding</keyword>
<evidence type="ECO:0000259" key="7">
    <source>
        <dbReference type="Pfam" id="PF00962"/>
    </source>
</evidence>
<dbReference type="GO" id="GO:0046103">
    <property type="term" value="P:inosine biosynthetic process"/>
    <property type="evidence" value="ECO:0007669"/>
    <property type="project" value="TreeGrafter"/>
</dbReference>
<dbReference type="GO" id="GO:0043103">
    <property type="term" value="P:hypoxanthine salvage"/>
    <property type="evidence" value="ECO:0007669"/>
    <property type="project" value="TreeGrafter"/>
</dbReference>
<dbReference type="CDD" id="cd01320">
    <property type="entry name" value="ADA"/>
    <property type="match status" value="1"/>
</dbReference>
<dbReference type="GO" id="GO:0004000">
    <property type="term" value="F:adenosine deaminase activity"/>
    <property type="evidence" value="ECO:0007669"/>
    <property type="project" value="UniProtKB-ARBA"/>
</dbReference>
<proteinExistence type="inferred from homology"/>
<dbReference type="GO" id="GO:0046872">
    <property type="term" value="F:metal ion binding"/>
    <property type="evidence" value="ECO:0007669"/>
    <property type="project" value="UniProtKB-KW"/>
</dbReference>
<dbReference type="OrthoDB" id="9779574at2"/>
<dbReference type="Pfam" id="PF00962">
    <property type="entry name" value="A_deaminase"/>
    <property type="match status" value="1"/>
</dbReference>
<dbReference type="InterPro" id="IPR006330">
    <property type="entry name" value="Ado/ade_deaminase"/>
</dbReference>
<name>A0A3A3H334_PANTH</name>
<evidence type="ECO:0000256" key="4">
    <source>
        <dbReference type="ARBA" id="ARBA00022723"/>
    </source>
</evidence>
<comment type="similarity">
    <text evidence="2">Belongs to the metallo-dependent hydrolases superfamily. Adenosine and AMP deaminases family.</text>
</comment>
<accession>A0A3A3H334</accession>
<dbReference type="EC" id="3.5.4.4" evidence="3"/>
<evidence type="ECO:0000256" key="5">
    <source>
        <dbReference type="ARBA" id="ARBA00022801"/>
    </source>
</evidence>
<evidence type="ECO:0000256" key="6">
    <source>
        <dbReference type="ARBA" id="ARBA00022833"/>
    </source>
</evidence>
<dbReference type="InterPro" id="IPR032466">
    <property type="entry name" value="Metal_Hydrolase"/>
</dbReference>
<dbReference type="AlphaFoldDB" id="A0A3A3H334"/>
<feature type="domain" description="Adenosine deaminase" evidence="7">
    <location>
        <begin position="24"/>
        <end position="344"/>
    </location>
</feature>
<dbReference type="GO" id="GO:0005829">
    <property type="term" value="C:cytosol"/>
    <property type="evidence" value="ECO:0007669"/>
    <property type="project" value="TreeGrafter"/>
</dbReference>
<keyword evidence="6" id="KW-0862">Zinc</keyword>
<dbReference type="EMBL" id="QYZD01000002">
    <property type="protein sequence ID" value="RJG25922.1"/>
    <property type="molecule type" value="Genomic_DNA"/>
</dbReference>
<reference evidence="8 9" key="1">
    <citation type="submission" date="2018-09" db="EMBL/GenBank/DDBJ databases">
        <title>Paenibacillus SK2017-BO5.</title>
        <authorList>
            <person name="Piskunova J.V."/>
            <person name="Dubiley S.A."/>
            <person name="Severinov K.V."/>
        </authorList>
    </citation>
    <scope>NUCLEOTIDE SEQUENCE [LARGE SCALE GENOMIC DNA]</scope>
    <source>
        <strain evidence="8 9">BO5</strain>
    </source>
</reference>
<evidence type="ECO:0000256" key="3">
    <source>
        <dbReference type="ARBA" id="ARBA00012784"/>
    </source>
</evidence>
<dbReference type="GO" id="GO:0006154">
    <property type="term" value="P:adenosine catabolic process"/>
    <property type="evidence" value="ECO:0007669"/>
    <property type="project" value="TreeGrafter"/>
</dbReference>
<dbReference type="NCBIfam" id="TIGR01430">
    <property type="entry name" value="aden_deam"/>
    <property type="match status" value="1"/>
</dbReference>
<evidence type="ECO:0000256" key="1">
    <source>
        <dbReference type="ARBA" id="ARBA00001947"/>
    </source>
</evidence>
<dbReference type="Gene3D" id="3.20.20.140">
    <property type="entry name" value="Metal-dependent hydrolases"/>
    <property type="match status" value="1"/>
</dbReference>
<dbReference type="PANTHER" id="PTHR11409:SF43">
    <property type="entry name" value="ADENOSINE DEAMINASE"/>
    <property type="match status" value="1"/>
</dbReference>
<protein>
    <recommendedName>
        <fullName evidence="3">adenosine deaminase</fullName>
        <ecNumber evidence="3">3.5.4.4</ecNumber>
    </recommendedName>
</protein>
<comment type="cofactor">
    <cofactor evidence="1">
        <name>Zn(2+)</name>
        <dbReference type="ChEBI" id="CHEBI:29105"/>
    </cofactor>
</comment>
<gene>
    <name evidence="8" type="primary">add</name>
    <name evidence="8" type="ORF">DQX05_03210</name>
</gene>
<dbReference type="Proteomes" id="UP000266177">
    <property type="component" value="Unassembled WGS sequence"/>
</dbReference>
<evidence type="ECO:0000256" key="2">
    <source>
        <dbReference type="ARBA" id="ARBA00006676"/>
    </source>
</evidence>
<evidence type="ECO:0000313" key="9">
    <source>
        <dbReference type="Proteomes" id="UP000266177"/>
    </source>
</evidence>
<sequence>MQIMRADHDGGMTMTTISKIQHLPKVELHYHLDGGLRLSTVRVFASAAGLPLPDREEELTGLLRVTEHCASLAEYLERFRLPAQLLQTAANLKRAAYEAVEDAAKTNVKYIEIRFAPLLHTGQGLSPEEAVSAVLDGMKAGEQASGTVARLILICLRNHSIALNWQVLELVQAFFGKGVVGIDLAGDEAGYPPTLHQPVFEEACRLGIPITVHAGEAAGADSIRGAVLGLHARRIGHGVRLEQDLSLLRFVREHRIALEMCLSSNIQTKAASAWETHPIRKYYDEGIAVTVNTDNTTVSNTTLNLEYERLMFHYGFRLNELQRMNRYALEASFAEAEVKLKLMREYFAEA</sequence>
<comment type="caution">
    <text evidence="8">The sequence shown here is derived from an EMBL/GenBank/DDBJ whole genome shotgun (WGS) entry which is preliminary data.</text>
</comment>
<dbReference type="InterPro" id="IPR001365">
    <property type="entry name" value="A_deaminase_dom"/>
</dbReference>
<keyword evidence="5 8" id="KW-0378">Hydrolase</keyword>
<dbReference type="SUPFAM" id="SSF51556">
    <property type="entry name" value="Metallo-dependent hydrolases"/>
    <property type="match status" value="1"/>
</dbReference>
<organism evidence="8 9">
    <name type="scientific">Paenibacillus thiaminolyticus</name>
    <name type="common">Bacillus thiaminolyticus</name>
    <dbReference type="NCBI Taxonomy" id="49283"/>
    <lineage>
        <taxon>Bacteria</taxon>
        <taxon>Bacillati</taxon>
        <taxon>Bacillota</taxon>
        <taxon>Bacilli</taxon>
        <taxon>Bacillales</taxon>
        <taxon>Paenibacillaceae</taxon>
        <taxon>Paenibacillus</taxon>
    </lineage>
</organism>
<evidence type="ECO:0000313" key="8">
    <source>
        <dbReference type="EMBL" id="RJG25922.1"/>
    </source>
</evidence>
<dbReference type="PANTHER" id="PTHR11409">
    <property type="entry name" value="ADENOSINE DEAMINASE"/>
    <property type="match status" value="1"/>
</dbReference>